<evidence type="ECO:0000313" key="2">
    <source>
        <dbReference type="EMBL" id="RYO86640.1"/>
    </source>
</evidence>
<evidence type="ECO:0000313" key="3">
    <source>
        <dbReference type="Proteomes" id="UP000294003"/>
    </source>
</evidence>
<protein>
    <recommendedName>
        <fullName evidence="4">Fungal-type protein kinase domain-containing protein</fullName>
    </recommendedName>
</protein>
<accession>A0ABY0H7I6</accession>
<dbReference type="Proteomes" id="UP000294003">
    <property type="component" value="Unassembled WGS sequence"/>
</dbReference>
<proteinExistence type="predicted"/>
<sequence length="138" mass="16007">MPEADINILDGSFKPITAPTLTTDPWKSGYVVFGVLQSLVQRVNYFVGEGRIDERPNAIFDAVHFDFNDYWIELTRSYMVGALCGRFHRLFKYYSLTAVESWEEEAHYHHRRVAGYGIQRKRQSRSIPPESQEEAETS</sequence>
<keyword evidence="3" id="KW-1185">Reference proteome</keyword>
<comment type="caution">
    <text evidence="2">The sequence shown here is derived from an EMBL/GenBank/DDBJ whole genome shotgun (WGS) entry which is preliminary data.</text>
</comment>
<organism evidence="2 3">
    <name type="scientific">Monosporascus cannonballus</name>
    <dbReference type="NCBI Taxonomy" id="155416"/>
    <lineage>
        <taxon>Eukaryota</taxon>
        <taxon>Fungi</taxon>
        <taxon>Dikarya</taxon>
        <taxon>Ascomycota</taxon>
        <taxon>Pezizomycotina</taxon>
        <taxon>Sordariomycetes</taxon>
        <taxon>Xylariomycetidae</taxon>
        <taxon>Xylariales</taxon>
        <taxon>Xylariales incertae sedis</taxon>
        <taxon>Monosporascus</taxon>
    </lineage>
</organism>
<gene>
    <name evidence="2" type="ORF">DL762_004652</name>
</gene>
<evidence type="ECO:0008006" key="4">
    <source>
        <dbReference type="Google" id="ProtNLM"/>
    </source>
</evidence>
<evidence type="ECO:0000256" key="1">
    <source>
        <dbReference type="SAM" id="MobiDB-lite"/>
    </source>
</evidence>
<reference evidence="2 3" key="1">
    <citation type="submission" date="2018-06" db="EMBL/GenBank/DDBJ databases">
        <title>Complete Genomes of Monosporascus.</title>
        <authorList>
            <person name="Robinson A.J."/>
            <person name="Natvig D.O."/>
        </authorList>
    </citation>
    <scope>NUCLEOTIDE SEQUENCE [LARGE SCALE GENOMIC DNA]</scope>
    <source>
        <strain evidence="2 3">CBS 609.92</strain>
    </source>
</reference>
<feature type="region of interest" description="Disordered" evidence="1">
    <location>
        <begin position="119"/>
        <end position="138"/>
    </location>
</feature>
<dbReference type="EMBL" id="QJNS01000112">
    <property type="protein sequence ID" value="RYO86640.1"/>
    <property type="molecule type" value="Genomic_DNA"/>
</dbReference>
<name>A0ABY0H7I6_9PEZI</name>